<comment type="function">
    <text evidence="2">May be involved in the metabolism of insect hormones and in the breakdown of synthetic insecticides.</text>
</comment>
<dbReference type="Gene3D" id="1.10.630.10">
    <property type="entry name" value="Cytochrome P450"/>
    <property type="match status" value="1"/>
</dbReference>
<dbReference type="GO" id="GO:0004497">
    <property type="term" value="F:monooxygenase activity"/>
    <property type="evidence" value="ECO:0007669"/>
    <property type="project" value="UniProtKB-KW"/>
</dbReference>
<protein>
    <submittedName>
        <fullName evidence="16">GM24606</fullName>
    </submittedName>
</protein>
<comment type="similarity">
    <text evidence="5 15">Belongs to the cytochrome P450 family.</text>
</comment>
<name>B4IQ55_DROSE</name>
<dbReference type="AlphaFoldDB" id="B4IQ55"/>
<dbReference type="Proteomes" id="UP000001292">
    <property type="component" value="Unassembled WGS sequence"/>
</dbReference>
<comment type="cofactor">
    <cofactor evidence="1 14">
        <name>heme</name>
        <dbReference type="ChEBI" id="CHEBI:30413"/>
    </cofactor>
</comment>
<keyword evidence="17" id="KW-1185">Reference proteome</keyword>
<accession>B4IQ55</accession>
<dbReference type="OMA" id="WRCRTEI"/>
<dbReference type="InterPro" id="IPR001128">
    <property type="entry name" value="Cyt_P450"/>
</dbReference>
<evidence type="ECO:0000256" key="7">
    <source>
        <dbReference type="ARBA" id="ARBA00022723"/>
    </source>
</evidence>
<dbReference type="SUPFAM" id="SSF48264">
    <property type="entry name" value="Cytochrome P450"/>
    <property type="match status" value="1"/>
</dbReference>
<dbReference type="STRING" id="7238.B4IQ55"/>
<dbReference type="GO" id="GO:0020037">
    <property type="term" value="F:heme binding"/>
    <property type="evidence" value="ECO:0007669"/>
    <property type="project" value="InterPro"/>
</dbReference>
<reference evidence="16 17" key="1">
    <citation type="journal article" date="2007" name="Nature">
        <title>Evolution of genes and genomes on the Drosophila phylogeny.</title>
        <authorList>
            <consortium name="Drosophila 12 Genomes Consortium"/>
            <person name="Clark A.G."/>
            <person name="Eisen M.B."/>
            <person name="Smith D.R."/>
            <person name="Bergman C.M."/>
            <person name="Oliver B."/>
            <person name="Markow T.A."/>
            <person name="Kaufman T.C."/>
            <person name="Kellis M."/>
            <person name="Gelbart W."/>
            <person name="Iyer V.N."/>
            <person name="Pollard D.A."/>
            <person name="Sackton T.B."/>
            <person name="Larracuente A.M."/>
            <person name="Singh N.D."/>
            <person name="Abad J.P."/>
            <person name="Abt D.N."/>
            <person name="Adryan B."/>
            <person name="Aguade M."/>
            <person name="Akashi H."/>
            <person name="Anderson W.W."/>
            <person name="Aquadro C.F."/>
            <person name="Ardell D.H."/>
            <person name="Arguello R."/>
            <person name="Artieri C.G."/>
            <person name="Barbash D.A."/>
            <person name="Barker D."/>
            <person name="Barsanti P."/>
            <person name="Batterham P."/>
            <person name="Batzoglou S."/>
            <person name="Begun D."/>
            <person name="Bhutkar A."/>
            <person name="Blanco E."/>
            <person name="Bosak S.A."/>
            <person name="Bradley R.K."/>
            <person name="Brand A.D."/>
            <person name="Brent M.R."/>
            <person name="Brooks A.N."/>
            <person name="Brown R.H."/>
            <person name="Butlin R.K."/>
            <person name="Caggese C."/>
            <person name="Calvi B.R."/>
            <person name="Bernardo de Carvalho A."/>
            <person name="Caspi A."/>
            <person name="Castrezana S."/>
            <person name="Celniker S.E."/>
            <person name="Chang J.L."/>
            <person name="Chapple C."/>
            <person name="Chatterji S."/>
            <person name="Chinwalla A."/>
            <person name="Civetta A."/>
            <person name="Clifton S.W."/>
            <person name="Comeron J.M."/>
            <person name="Costello J.C."/>
            <person name="Coyne J.A."/>
            <person name="Daub J."/>
            <person name="David R.G."/>
            <person name="Delcher A.L."/>
            <person name="Delehaunty K."/>
            <person name="Do C.B."/>
            <person name="Ebling H."/>
            <person name="Edwards K."/>
            <person name="Eickbush T."/>
            <person name="Evans J.D."/>
            <person name="Filipski A."/>
            <person name="Findeiss S."/>
            <person name="Freyhult E."/>
            <person name="Fulton L."/>
            <person name="Fulton R."/>
            <person name="Garcia A.C."/>
            <person name="Gardiner A."/>
            <person name="Garfield D.A."/>
            <person name="Garvin B.E."/>
            <person name="Gibson G."/>
            <person name="Gilbert D."/>
            <person name="Gnerre S."/>
            <person name="Godfrey J."/>
            <person name="Good R."/>
            <person name="Gotea V."/>
            <person name="Gravely B."/>
            <person name="Greenberg A.J."/>
            <person name="Griffiths-Jones S."/>
            <person name="Gross S."/>
            <person name="Guigo R."/>
            <person name="Gustafson E.A."/>
            <person name="Haerty W."/>
            <person name="Hahn M.W."/>
            <person name="Halligan D.L."/>
            <person name="Halpern A.L."/>
            <person name="Halter G.M."/>
            <person name="Han M.V."/>
            <person name="Heger A."/>
            <person name="Hillier L."/>
            <person name="Hinrichs A.S."/>
            <person name="Holmes I."/>
            <person name="Hoskins R.A."/>
            <person name="Hubisz M.J."/>
            <person name="Hultmark D."/>
            <person name="Huntley M.A."/>
            <person name="Jaffe D.B."/>
            <person name="Jagadeeshan S."/>
            <person name="Jeck W.R."/>
            <person name="Johnson J."/>
            <person name="Jones C.D."/>
            <person name="Jordan W.C."/>
            <person name="Karpen G.H."/>
            <person name="Kataoka E."/>
            <person name="Keightley P.D."/>
            <person name="Kheradpour P."/>
            <person name="Kirkness E.F."/>
            <person name="Koerich L.B."/>
            <person name="Kristiansen K."/>
            <person name="Kudrna D."/>
            <person name="Kulathinal R.J."/>
            <person name="Kumar S."/>
            <person name="Kwok R."/>
            <person name="Lander E."/>
            <person name="Langley C.H."/>
            <person name="Lapoint R."/>
            <person name="Lazzaro B.P."/>
            <person name="Lee S.J."/>
            <person name="Levesque L."/>
            <person name="Li R."/>
            <person name="Lin C.F."/>
            <person name="Lin M.F."/>
            <person name="Lindblad-Toh K."/>
            <person name="Llopart A."/>
            <person name="Long M."/>
            <person name="Low L."/>
            <person name="Lozovsky E."/>
            <person name="Lu J."/>
            <person name="Luo M."/>
            <person name="Machado C.A."/>
            <person name="Makalowski W."/>
            <person name="Marzo M."/>
            <person name="Matsuda M."/>
            <person name="Matzkin L."/>
            <person name="McAllister B."/>
            <person name="McBride C.S."/>
            <person name="McKernan B."/>
            <person name="McKernan K."/>
            <person name="Mendez-Lago M."/>
            <person name="Minx P."/>
            <person name="Mollenhauer M.U."/>
            <person name="Montooth K."/>
            <person name="Mount S.M."/>
            <person name="Mu X."/>
            <person name="Myers E."/>
            <person name="Negre B."/>
            <person name="Newfeld S."/>
            <person name="Nielsen R."/>
            <person name="Noor M.A."/>
            <person name="O'Grady P."/>
            <person name="Pachter L."/>
            <person name="Papaceit M."/>
            <person name="Parisi M.J."/>
            <person name="Parisi M."/>
            <person name="Parts L."/>
            <person name="Pedersen J.S."/>
            <person name="Pesole G."/>
            <person name="Phillippy A.M."/>
            <person name="Ponting C.P."/>
            <person name="Pop M."/>
            <person name="Porcelli D."/>
            <person name="Powell J.R."/>
            <person name="Prohaska S."/>
            <person name="Pruitt K."/>
            <person name="Puig M."/>
            <person name="Quesneville H."/>
            <person name="Ram K.R."/>
            <person name="Rand D."/>
            <person name="Rasmussen M.D."/>
            <person name="Reed L.K."/>
            <person name="Reenan R."/>
            <person name="Reily A."/>
            <person name="Remington K.A."/>
            <person name="Rieger T.T."/>
            <person name="Ritchie M.G."/>
            <person name="Robin C."/>
            <person name="Rogers Y.H."/>
            <person name="Rohde C."/>
            <person name="Rozas J."/>
            <person name="Rubenfield M.J."/>
            <person name="Ruiz A."/>
            <person name="Russo S."/>
            <person name="Salzberg S.L."/>
            <person name="Sanchez-Gracia A."/>
            <person name="Saranga D.J."/>
            <person name="Sato H."/>
            <person name="Schaeffer S.W."/>
            <person name="Schatz M.C."/>
            <person name="Schlenke T."/>
            <person name="Schwartz R."/>
            <person name="Segarra C."/>
            <person name="Singh R.S."/>
            <person name="Sirot L."/>
            <person name="Sirota M."/>
            <person name="Sisneros N.B."/>
            <person name="Smith C.D."/>
            <person name="Smith T.F."/>
            <person name="Spieth J."/>
            <person name="Stage D.E."/>
            <person name="Stark A."/>
            <person name="Stephan W."/>
            <person name="Strausberg R.L."/>
            <person name="Strempel S."/>
            <person name="Sturgill D."/>
            <person name="Sutton G."/>
            <person name="Sutton G.G."/>
            <person name="Tao W."/>
            <person name="Teichmann S."/>
            <person name="Tobari Y.N."/>
            <person name="Tomimura Y."/>
            <person name="Tsolas J.M."/>
            <person name="Valente V.L."/>
            <person name="Venter E."/>
            <person name="Venter J.C."/>
            <person name="Vicario S."/>
            <person name="Vieira F.G."/>
            <person name="Vilella A.J."/>
            <person name="Villasante A."/>
            <person name="Walenz B."/>
            <person name="Wang J."/>
            <person name="Wasserman M."/>
            <person name="Watts T."/>
            <person name="Wilson D."/>
            <person name="Wilson R.K."/>
            <person name="Wing R.A."/>
            <person name="Wolfner M.F."/>
            <person name="Wong A."/>
            <person name="Wong G.K."/>
            <person name="Wu C.I."/>
            <person name="Wu G."/>
            <person name="Yamamoto D."/>
            <person name="Yang H.P."/>
            <person name="Yang S.P."/>
            <person name="Yorke J.A."/>
            <person name="Yoshida K."/>
            <person name="Zdobnov E."/>
            <person name="Zhang P."/>
            <person name="Zhang Y."/>
            <person name="Zimin A.V."/>
            <person name="Baldwin J."/>
            <person name="Abdouelleil A."/>
            <person name="Abdulkadir J."/>
            <person name="Abebe A."/>
            <person name="Abera B."/>
            <person name="Abreu J."/>
            <person name="Acer S.C."/>
            <person name="Aftuck L."/>
            <person name="Alexander A."/>
            <person name="An P."/>
            <person name="Anderson E."/>
            <person name="Anderson S."/>
            <person name="Arachi H."/>
            <person name="Azer M."/>
            <person name="Bachantsang P."/>
            <person name="Barry A."/>
            <person name="Bayul T."/>
            <person name="Berlin A."/>
            <person name="Bessette D."/>
            <person name="Bloom T."/>
            <person name="Blye J."/>
            <person name="Boguslavskiy L."/>
            <person name="Bonnet C."/>
            <person name="Boukhgalter B."/>
            <person name="Bourzgui I."/>
            <person name="Brown A."/>
            <person name="Cahill P."/>
            <person name="Channer S."/>
            <person name="Cheshatsang Y."/>
            <person name="Chuda L."/>
            <person name="Citroen M."/>
            <person name="Collymore A."/>
            <person name="Cooke P."/>
            <person name="Costello M."/>
            <person name="D'Aco K."/>
            <person name="Daza R."/>
            <person name="De Haan G."/>
            <person name="DeGray S."/>
            <person name="DeMaso C."/>
            <person name="Dhargay N."/>
            <person name="Dooley K."/>
            <person name="Dooley E."/>
            <person name="Doricent M."/>
            <person name="Dorje P."/>
            <person name="Dorjee K."/>
            <person name="Dupes A."/>
            <person name="Elong R."/>
            <person name="Falk J."/>
            <person name="Farina A."/>
            <person name="Faro S."/>
            <person name="Ferguson D."/>
            <person name="Fisher S."/>
            <person name="Foley C.D."/>
            <person name="Franke A."/>
            <person name="Friedrich D."/>
            <person name="Gadbois L."/>
            <person name="Gearin G."/>
            <person name="Gearin C.R."/>
            <person name="Giannoukos G."/>
            <person name="Goode T."/>
            <person name="Graham J."/>
            <person name="Grandbois E."/>
            <person name="Grewal S."/>
            <person name="Gyaltsen K."/>
            <person name="Hafez N."/>
            <person name="Hagos B."/>
            <person name="Hall J."/>
            <person name="Henson C."/>
            <person name="Hollinger A."/>
            <person name="Honan T."/>
            <person name="Huard M.D."/>
            <person name="Hughes L."/>
            <person name="Hurhula B."/>
            <person name="Husby M.E."/>
            <person name="Kamat A."/>
            <person name="Kanga B."/>
            <person name="Kashin S."/>
            <person name="Khazanovich D."/>
            <person name="Kisner P."/>
            <person name="Lance K."/>
            <person name="Lara M."/>
            <person name="Lee W."/>
            <person name="Lennon N."/>
            <person name="Letendre F."/>
            <person name="LeVine R."/>
            <person name="Lipovsky A."/>
            <person name="Liu X."/>
            <person name="Liu J."/>
            <person name="Liu S."/>
            <person name="Lokyitsang T."/>
            <person name="Lokyitsang Y."/>
            <person name="Lubonja R."/>
            <person name="Lui A."/>
            <person name="MacDonald P."/>
            <person name="Magnisalis V."/>
            <person name="Maru K."/>
            <person name="Matthews C."/>
            <person name="McCusker W."/>
            <person name="McDonough S."/>
            <person name="Mehta T."/>
            <person name="Meldrim J."/>
            <person name="Meneus L."/>
            <person name="Mihai O."/>
            <person name="Mihalev A."/>
            <person name="Mihova T."/>
            <person name="Mittelman R."/>
            <person name="Mlenga V."/>
            <person name="Montmayeur A."/>
            <person name="Mulrain L."/>
            <person name="Navidi A."/>
            <person name="Naylor J."/>
            <person name="Negash T."/>
            <person name="Nguyen T."/>
            <person name="Nguyen N."/>
            <person name="Nicol R."/>
            <person name="Norbu C."/>
            <person name="Norbu N."/>
            <person name="Novod N."/>
            <person name="O'Neill B."/>
            <person name="Osman S."/>
            <person name="Markiewicz E."/>
            <person name="Oyono O.L."/>
            <person name="Patti C."/>
            <person name="Phunkhang P."/>
            <person name="Pierre F."/>
            <person name="Priest M."/>
            <person name="Raghuraman S."/>
            <person name="Rege F."/>
            <person name="Reyes R."/>
            <person name="Rise C."/>
            <person name="Rogov P."/>
            <person name="Ross K."/>
            <person name="Ryan E."/>
            <person name="Settipalli S."/>
            <person name="Shea T."/>
            <person name="Sherpa N."/>
            <person name="Shi L."/>
            <person name="Shih D."/>
            <person name="Sparrow T."/>
            <person name="Spaulding J."/>
            <person name="Stalker J."/>
            <person name="Stange-Thomann N."/>
            <person name="Stavropoulos S."/>
            <person name="Stone C."/>
            <person name="Strader C."/>
            <person name="Tesfaye S."/>
            <person name="Thomson T."/>
            <person name="Thoulutsang Y."/>
            <person name="Thoulutsang D."/>
            <person name="Topham K."/>
            <person name="Topping I."/>
            <person name="Tsamla T."/>
            <person name="Vassiliev H."/>
            <person name="Vo A."/>
            <person name="Wangchuk T."/>
            <person name="Wangdi T."/>
            <person name="Weiand M."/>
            <person name="Wilkinson J."/>
            <person name="Wilson A."/>
            <person name="Yadav S."/>
            <person name="Young G."/>
            <person name="Yu Q."/>
            <person name="Zembek L."/>
            <person name="Zhong D."/>
            <person name="Zimmer A."/>
            <person name="Zwirko Z."/>
            <person name="Jaffe D.B."/>
            <person name="Alvarez P."/>
            <person name="Brockman W."/>
            <person name="Butler J."/>
            <person name="Chin C."/>
            <person name="Gnerre S."/>
            <person name="Grabherr M."/>
            <person name="Kleber M."/>
            <person name="Mauceli E."/>
            <person name="MacCallum I."/>
        </authorList>
    </citation>
    <scope>NUCLEOTIDE SEQUENCE [LARGE SCALE GENOMIC DNA]</scope>
    <source>
        <strain evidence="17">Rob3c / Tucson 14021-0248.25</strain>
    </source>
</reference>
<evidence type="ECO:0000256" key="15">
    <source>
        <dbReference type="RuleBase" id="RU000461"/>
    </source>
</evidence>
<evidence type="ECO:0000256" key="9">
    <source>
        <dbReference type="ARBA" id="ARBA00022848"/>
    </source>
</evidence>
<evidence type="ECO:0000313" key="16">
    <source>
        <dbReference type="EMBL" id="EDW43640.1"/>
    </source>
</evidence>
<keyword evidence="6 14" id="KW-0349">Heme</keyword>
<evidence type="ECO:0000256" key="8">
    <source>
        <dbReference type="ARBA" id="ARBA00022824"/>
    </source>
</evidence>
<feature type="binding site" description="axial binding residue" evidence="14">
    <location>
        <position position="120"/>
    </location>
    <ligand>
        <name>heme</name>
        <dbReference type="ChEBI" id="CHEBI:30413"/>
    </ligand>
    <ligandPart>
        <name>Fe</name>
        <dbReference type="ChEBI" id="CHEBI:18248"/>
    </ligandPart>
</feature>
<keyword evidence="7 14" id="KW-0479">Metal-binding</keyword>
<evidence type="ECO:0000256" key="1">
    <source>
        <dbReference type="ARBA" id="ARBA00001971"/>
    </source>
</evidence>
<evidence type="ECO:0000256" key="10">
    <source>
        <dbReference type="ARBA" id="ARBA00023002"/>
    </source>
</evidence>
<evidence type="ECO:0000256" key="11">
    <source>
        <dbReference type="ARBA" id="ARBA00023004"/>
    </source>
</evidence>
<evidence type="ECO:0000256" key="3">
    <source>
        <dbReference type="ARBA" id="ARBA00004174"/>
    </source>
</evidence>
<keyword evidence="10 15" id="KW-0560">Oxidoreductase</keyword>
<dbReference type="InterPro" id="IPR017972">
    <property type="entry name" value="Cyt_P450_CS"/>
</dbReference>
<feature type="non-terminal residue" evidence="16">
    <location>
        <position position="1"/>
    </location>
</feature>
<keyword evidence="13" id="KW-0472">Membrane</keyword>
<dbReference type="PRINTS" id="PR00465">
    <property type="entry name" value="EP450IV"/>
</dbReference>
<sequence>EKLRSEILDALASEGQISYDQINNLSYLDQCVNESLRLTTPIGFFMRICTKAIQIDLGDDKTLDLEPGVTVMVPAYQYHHDDDIYPEASEFRPERFDNGAASVLNKRGCFLPFGDGPRICLGMRVGQLSVKTAILHILSNYQVEQTKKVPLGADTGMGIFPQWRCRTEIYQAAEIKGSVQIRSSRLVFYTFLAMLHKCSGQMLPSCAYCCWRFAFNILAQ</sequence>
<dbReference type="PhylomeDB" id="B4IQ55"/>
<dbReference type="InterPro" id="IPR050476">
    <property type="entry name" value="Insect_CytP450_Detox"/>
</dbReference>
<proteinExistence type="inferred from homology"/>
<comment type="subcellular location">
    <subcellularLocation>
        <location evidence="4">Endoplasmic reticulum membrane</location>
        <topology evidence="4">Peripheral membrane protein</topology>
    </subcellularLocation>
    <subcellularLocation>
        <location evidence="3">Microsome membrane</location>
        <topology evidence="3">Peripheral membrane protein</topology>
    </subcellularLocation>
</comment>
<keyword evidence="9" id="KW-0492">Microsome</keyword>
<evidence type="ECO:0000256" key="4">
    <source>
        <dbReference type="ARBA" id="ARBA00004406"/>
    </source>
</evidence>
<evidence type="ECO:0000256" key="6">
    <source>
        <dbReference type="ARBA" id="ARBA00022617"/>
    </source>
</evidence>
<keyword evidence="12 15" id="KW-0503">Monooxygenase</keyword>
<dbReference type="InterPro" id="IPR002403">
    <property type="entry name" value="Cyt_P450_E_grp-IV"/>
</dbReference>
<dbReference type="Pfam" id="PF00067">
    <property type="entry name" value="p450"/>
    <property type="match status" value="1"/>
</dbReference>
<dbReference type="GO" id="GO:0016705">
    <property type="term" value="F:oxidoreductase activity, acting on paired donors, with incorporation or reduction of molecular oxygen"/>
    <property type="evidence" value="ECO:0007669"/>
    <property type="project" value="InterPro"/>
</dbReference>
<evidence type="ECO:0000256" key="13">
    <source>
        <dbReference type="ARBA" id="ARBA00023136"/>
    </source>
</evidence>
<dbReference type="PANTHER" id="PTHR24292:SF84">
    <property type="entry name" value="CYTOCHROME P450 28A5-RELATED"/>
    <property type="match status" value="1"/>
</dbReference>
<dbReference type="PROSITE" id="PS00086">
    <property type="entry name" value="CYTOCHROME_P450"/>
    <property type="match status" value="1"/>
</dbReference>
<dbReference type="HOGENOM" id="CLU_1258870_0_0_1"/>
<evidence type="ECO:0000256" key="5">
    <source>
        <dbReference type="ARBA" id="ARBA00010617"/>
    </source>
</evidence>
<evidence type="ECO:0000313" key="17">
    <source>
        <dbReference type="Proteomes" id="UP000001292"/>
    </source>
</evidence>
<gene>
    <name evidence="16" type="primary">Dsec\GM24606</name>
    <name evidence="16" type="ORF">Dsec_GM24606</name>
</gene>
<dbReference type="PANTHER" id="PTHR24292">
    <property type="entry name" value="CYTOCHROME P450"/>
    <property type="match status" value="1"/>
</dbReference>
<evidence type="ECO:0000256" key="2">
    <source>
        <dbReference type="ARBA" id="ARBA00003690"/>
    </source>
</evidence>
<dbReference type="GO" id="GO:0005789">
    <property type="term" value="C:endoplasmic reticulum membrane"/>
    <property type="evidence" value="ECO:0007669"/>
    <property type="project" value="UniProtKB-SubCell"/>
</dbReference>
<organism evidence="17">
    <name type="scientific">Drosophila sechellia</name>
    <name type="common">Fruit fly</name>
    <dbReference type="NCBI Taxonomy" id="7238"/>
    <lineage>
        <taxon>Eukaryota</taxon>
        <taxon>Metazoa</taxon>
        <taxon>Ecdysozoa</taxon>
        <taxon>Arthropoda</taxon>
        <taxon>Hexapoda</taxon>
        <taxon>Insecta</taxon>
        <taxon>Pterygota</taxon>
        <taxon>Neoptera</taxon>
        <taxon>Endopterygota</taxon>
        <taxon>Diptera</taxon>
        <taxon>Brachycera</taxon>
        <taxon>Muscomorpha</taxon>
        <taxon>Ephydroidea</taxon>
        <taxon>Drosophilidae</taxon>
        <taxon>Drosophila</taxon>
        <taxon>Sophophora</taxon>
    </lineage>
</organism>
<dbReference type="SMR" id="B4IQ55"/>
<dbReference type="GO" id="GO:0005506">
    <property type="term" value="F:iron ion binding"/>
    <property type="evidence" value="ECO:0007669"/>
    <property type="project" value="InterPro"/>
</dbReference>
<dbReference type="InterPro" id="IPR036396">
    <property type="entry name" value="Cyt_P450_sf"/>
</dbReference>
<evidence type="ECO:0000256" key="14">
    <source>
        <dbReference type="PIRSR" id="PIRSR602403-1"/>
    </source>
</evidence>
<keyword evidence="8" id="KW-0256">Endoplasmic reticulum</keyword>
<dbReference type="EMBL" id="CH685589">
    <property type="protein sequence ID" value="EDW43640.1"/>
    <property type="molecule type" value="Genomic_DNA"/>
</dbReference>
<keyword evidence="11 14" id="KW-0408">Iron</keyword>
<evidence type="ECO:0000256" key="12">
    <source>
        <dbReference type="ARBA" id="ARBA00023033"/>
    </source>
</evidence>